<accession>A0A8S5SMR1</accession>
<dbReference type="Gene3D" id="3.40.50.450">
    <property type="match status" value="1"/>
</dbReference>
<reference evidence="1" key="1">
    <citation type="journal article" date="2021" name="Proc. Natl. Acad. Sci. U.S.A.">
        <title>A Catalog of Tens of Thousands of Viruses from Human Metagenomes Reveals Hidden Associations with Chronic Diseases.</title>
        <authorList>
            <person name="Tisza M.J."/>
            <person name="Buck C.B."/>
        </authorList>
    </citation>
    <scope>NUCLEOTIDE SEQUENCE</scope>
    <source>
        <strain evidence="1">Ctvf68</strain>
    </source>
</reference>
<organism evidence="1">
    <name type="scientific">Siphoviridae sp. ctvf68</name>
    <dbReference type="NCBI Taxonomy" id="2827967"/>
    <lineage>
        <taxon>Viruses</taxon>
        <taxon>Duplodnaviria</taxon>
        <taxon>Heunggongvirae</taxon>
        <taxon>Uroviricota</taxon>
        <taxon>Caudoviricetes</taxon>
    </lineage>
</organism>
<protein>
    <recommendedName>
        <fullName evidence="2">DUF2493 domain-containing protein</fullName>
    </recommendedName>
</protein>
<name>A0A8S5SMR1_9CAUD</name>
<dbReference type="EMBL" id="BK032634">
    <property type="protein sequence ID" value="DAF52341.1"/>
    <property type="molecule type" value="Genomic_DNA"/>
</dbReference>
<proteinExistence type="predicted"/>
<evidence type="ECO:0008006" key="2">
    <source>
        <dbReference type="Google" id="ProtNLM"/>
    </source>
</evidence>
<sequence length="161" mass="17931">MRIETLLIAIRSPLHKHIVCLFYVHHVLQCSKWIYGISTLNFGGGLKMRVAVIGSRGLMVDDLGKYLPDNVTEIVSGGARGVDSCARSYAQTHGIKLTEFLPEYEKFGRSAPLKRNITIIENADLVLAFWDGTSHGTKFVIDNCKKMGVPVKIFIPNREGK</sequence>
<evidence type="ECO:0000313" key="1">
    <source>
        <dbReference type="EMBL" id="DAF52341.1"/>
    </source>
</evidence>
<dbReference type="SUPFAM" id="SSF102405">
    <property type="entry name" value="MCP/YpsA-like"/>
    <property type="match status" value="1"/>
</dbReference>